<evidence type="ECO:0000256" key="3">
    <source>
        <dbReference type="ARBA" id="ARBA00022840"/>
    </source>
</evidence>
<keyword evidence="3" id="KW-0067">ATP-binding</keyword>
<dbReference type="GO" id="GO:0016887">
    <property type="term" value="F:ATP hydrolysis activity"/>
    <property type="evidence" value="ECO:0007669"/>
    <property type="project" value="InterPro"/>
</dbReference>
<protein>
    <recommendedName>
        <fullName evidence="4">AAA+ ATPase domain-containing protein</fullName>
    </recommendedName>
</protein>
<keyword evidence="6" id="KW-1185">Reference proteome</keyword>
<dbReference type="GO" id="GO:0005524">
    <property type="term" value="F:ATP binding"/>
    <property type="evidence" value="ECO:0007669"/>
    <property type="project" value="UniProtKB-KW"/>
</dbReference>
<dbReference type="STRING" id="663321.REG_1018"/>
<evidence type="ECO:0000259" key="4">
    <source>
        <dbReference type="SMART" id="SM00382"/>
    </source>
</evidence>
<proteinExistence type="inferred from homology"/>
<name>E0WSS8_9ENTR</name>
<dbReference type="SUPFAM" id="SSF52540">
    <property type="entry name" value="P-loop containing nucleoside triphosphate hydrolases"/>
    <property type="match status" value="2"/>
</dbReference>
<organism evidence="5 6">
    <name type="scientific">Candidatus Regiella insecticola LSR1</name>
    <dbReference type="NCBI Taxonomy" id="663321"/>
    <lineage>
        <taxon>Bacteria</taxon>
        <taxon>Pseudomonadati</taxon>
        <taxon>Pseudomonadota</taxon>
        <taxon>Gammaproteobacteria</taxon>
        <taxon>Enterobacterales</taxon>
        <taxon>Enterobacteriaceae</taxon>
        <taxon>aphid secondary symbionts</taxon>
        <taxon>Candidatus Regiella</taxon>
    </lineage>
</organism>
<dbReference type="InterPro" id="IPR003593">
    <property type="entry name" value="AAA+_ATPase"/>
</dbReference>
<gene>
    <name evidence="5" type="ORF">REG_1018</name>
</gene>
<evidence type="ECO:0000256" key="2">
    <source>
        <dbReference type="ARBA" id="ARBA00022741"/>
    </source>
</evidence>
<dbReference type="InterPro" id="IPR003959">
    <property type="entry name" value="ATPase_AAA_core"/>
</dbReference>
<dbReference type="PANTHER" id="PTHR23073">
    <property type="entry name" value="26S PROTEASOME REGULATORY SUBUNIT"/>
    <property type="match status" value="1"/>
</dbReference>
<feature type="domain" description="AAA+ ATPase" evidence="4">
    <location>
        <begin position="257"/>
        <end position="416"/>
    </location>
</feature>
<accession>E0WSS8</accession>
<dbReference type="InterPro" id="IPR050221">
    <property type="entry name" value="26S_Proteasome_ATPase"/>
</dbReference>
<dbReference type="AlphaFoldDB" id="E0WSS8"/>
<comment type="similarity">
    <text evidence="1">Belongs to the AAA ATPase family.</text>
</comment>
<dbReference type="Proteomes" id="UP000005726">
    <property type="component" value="Unassembled WGS sequence"/>
</dbReference>
<dbReference type="InterPro" id="IPR027417">
    <property type="entry name" value="P-loop_NTPase"/>
</dbReference>
<dbReference type="CDD" id="cd19481">
    <property type="entry name" value="RecA-like_protease"/>
    <property type="match status" value="1"/>
</dbReference>
<dbReference type="Gene3D" id="3.40.50.300">
    <property type="entry name" value="P-loop containing nucleotide triphosphate hydrolases"/>
    <property type="match status" value="2"/>
</dbReference>
<dbReference type="EMBL" id="GL379591">
    <property type="protein sequence ID" value="EFL92047.1"/>
    <property type="molecule type" value="Genomic_DNA"/>
</dbReference>
<evidence type="ECO:0000313" key="6">
    <source>
        <dbReference type="Proteomes" id="UP000005726"/>
    </source>
</evidence>
<evidence type="ECO:0000256" key="1">
    <source>
        <dbReference type="ARBA" id="ARBA00006914"/>
    </source>
</evidence>
<dbReference type="SMART" id="SM00382">
    <property type="entry name" value="AAA"/>
    <property type="match status" value="2"/>
</dbReference>
<sequence length="720" mass="80900">MVKMPLSFFSSSFEHLLAELKRMDALIKAYVKQAITTQTHDNPYPGLQVTAQEAQALLNDTVGLPFWHTAYADIDSPLSQFAHERQAIDQAVEQSIKKQISLQLIALQQRFQLTPQEIDILLICLTVEWDARYAVFFAYLHDNVNQKRPTMDLILNLLSQSWSEKGAMRRWLSPTATLRRYALIEINEQNGASSLSRPVNISERITHFLLGQEDLTAALSTIVSIMTPDKSLSALILPAALRDRLDNLLTQHRAELAQAVIYLQGGTGAGKRTLAQALCHALKITLLVVDLPALIKSQSQERVALILREAYLHNAAIYWRGMPSVLQADQQDWRQPIMAASKAYRGLVFMDGEANWPWAQTRVPEKRILTISLPPLTTLQRQDLWQRALPHLDQNTVIDVATRFRFSPRQIFSAAQLAKQVSHGDNPRDLSADDVFYACKLQTTQTLSTLARSCQPSAQYPEIILPLSCQQQLDELLHHVQYATTVYEHWGFARQLTRGKGLSALFSGSPGTGKTLAAEVVAARLKLTLYKIDLSSIVSKYIGETEKNLEQLFLEAETHQGILFFDEADALFGKRSEVQNAHDRYANMETSYLLQKIEAYPGIIILASNFRHNIDDAFVRRLQFCIDFPFPTAEERLRIWQGIWPKETPLSTDINFSTLATLEIAGGHIKNIALAAAFKAASTPSTPKGAQVTLAHIKAAAQSEFKKMGKIIHPEQWAFL</sequence>
<reference evidence="5" key="1">
    <citation type="journal article" date="2009" name="Environ. Microbiol.">
        <title>Dynamics of genome evolution in facultative symbionts of aphids.</title>
        <authorList>
            <person name="Degnan P.H."/>
            <person name="Leonardo T.E."/>
            <person name="Cass B.N."/>
            <person name="Hurwitz B."/>
            <person name="Stern D."/>
            <person name="Gibbs R.A."/>
            <person name="Richards S."/>
            <person name="Moran N.A."/>
        </authorList>
    </citation>
    <scope>NUCLEOTIDE SEQUENCE [LARGE SCALE GENOMIC DNA]</scope>
    <source>
        <strain evidence="5">LSR1</strain>
    </source>
</reference>
<dbReference type="eggNOG" id="COG0464">
    <property type="taxonomic scope" value="Bacteria"/>
</dbReference>
<dbReference type="Pfam" id="PF00004">
    <property type="entry name" value="AAA"/>
    <property type="match status" value="1"/>
</dbReference>
<keyword evidence="2" id="KW-0547">Nucleotide-binding</keyword>
<dbReference type="Pfam" id="PF22977">
    <property type="entry name" value="WHD"/>
    <property type="match status" value="1"/>
</dbReference>
<dbReference type="InterPro" id="IPR054472">
    <property type="entry name" value="WHD"/>
</dbReference>
<feature type="domain" description="AAA+ ATPase" evidence="4">
    <location>
        <begin position="500"/>
        <end position="632"/>
    </location>
</feature>
<evidence type="ECO:0000313" key="5">
    <source>
        <dbReference type="EMBL" id="EFL92047.1"/>
    </source>
</evidence>
<dbReference type="HOGENOM" id="CLU_016564_0_0_6"/>